<evidence type="ECO:0000256" key="1">
    <source>
        <dbReference type="SAM" id="Phobius"/>
    </source>
</evidence>
<sequence length="111" mass="12165">MNTLHVKGYVLGSLGTALLLAVGIALWAYRDIPAQRLEAKYAGPTSKFMNIDGARIHYRDEGTGPPVVLVHAHFASLISWDPWVDALQDSYRVIRFDMTSHGLTGPDLSGD</sequence>
<organism evidence="2">
    <name type="scientific">marine metagenome</name>
    <dbReference type="NCBI Taxonomy" id="408172"/>
    <lineage>
        <taxon>unclassified sequences</taxon>
        <taxon>metagenomes</taxon>
        <taxon>ecological metagenomes</taxon>
    </lineage>
</organism>
<feature type="non-terminal residue" evidence="2">
    <location>
        <position position="111"/>
    </location>
</feature>
<keyword evidence="1" id="KW-0472">Membrane</keyword>
<protein>
    <recommendedName>
        <fullName evidence="3">AB hydrolase-1 domain-containing protein</fullName>
    </recommendedName>
</protein>
<evidence type="ECO:0008006" key="3">
    <source>
        <dbReference type="Google" id="ProtNLM"/>
    </source>
</evidence>
<proteinExistence type="predicted"/>
<dbReference type="Gene3D" id="3.40.50.1820">
    <property type="entry name" value="alpha/beta hydrolase"/>
    <property type="match status" value="1"/>
</dbReference>
<dbReference type="AlphaFoldDB" id="A0A382DZL6"/>
<gene>
    <name evidence="2" type="ORF">METZ01_LOCUS196754</name>
</gene>
<keyword evidence="1" id="KW-0812">Transmembrane</keyword>
<name>A0A382DZL6_9ZZZZ</name>
<reference evidence="2" key="1">
    <citation type="submission" date="2018-05" db="EMBL/GenBank/DDBJ databases">
        <authorList>
            <person name="Lanie J.A."/>
            <person name="Ng W.-L."/>
            <person name="Kazmierczak K.M."/>
            <person name="Andrzejewski T.M."/>
            <person name="Davidsen T.M."/>
            <person name="Wayne K.J."/>
            <person name="Tettelin H."/>
            <person name="Glass J.I."/>
            <person name="Rusch D."/>
            <person name="Podicherti R."/>
            <person name="Tsui H.-C.T."/>
            <person name="Winkler M.E."/>
        </authorList>
    </citation>
    <scope>NUCLEOTIDE SEQUENCE</scope>
</reference>
<dbReference type="InterPro" id="IPR029058">
    <property type="entry name" value="AB_hydrolase_fold"/>
</dbReference>
<feature type="transmembrane region" description="Helical" evidence="1">
    <location>
        <begin position="6"/>
        <end position="29"/>
    </location>
</feature>
<accession>A0A382DZL6</accession>
<evidence type="ECO:0000313" key="2">
    <source>
        <dbReference type="EMBL" id="SVB43900.1"/>
    </source>
</evidence>
<keyword evidence="1" id="KW-1133">Transmembrane helix</keyword>
<dbReference type="SUPFAM" id="SSF53474">
    <property type="entry name" value="alpha/beta-Hydrolases"/>
    <property type="match status" value="1"/>
</dbReference>
<dbReference type="EMBL" id="UINC01041943">
    <property type="protein sequence ID" value="SVB43900.1"/>
    <property type="molecule type" value="Genomic_DNA"/>
</dbReference>